<proteinExistence type="predicted"/>
<dbReference type="EMBL" id="BAEK01000020">
    <property type="protein sequence ID" value="GAC04058.1"/>
    <property type="molecule type" value="Genomic_DNA"/>
</dbReference>
<evidence type="ECO:0000313" key="2">
    <source>
        <dbReference type="Proteomes" id="UP000008372"/>
    </source>
</evidence>
<accession>A0ABQ0I3Z7</accession>
<reference evidence="1 2" key="1">
    <citation type="journal article" date="2014" name="Environ. Microbiol.">
        <title>Comparative genomics of the marine bacterial genus Glaciecola reveals the high degree of genomic diversity and genomic characteristic for cold adaptation.</title>
        <authorList>
            <person name="Qin Q.L."/>
            <person name="Xie B.B."/>
            <person name="Yu Y."/>
            <person name="Shu Y.L."/>
            <person name="Rong J.C."/>
            <person name="Zhang Y.J."/>
            <person name="Zhao D.L."/>
            <person name="Chen X.L."/>
            <person name="Zhang X.Y."/>
            <person name="Chen B."/>
            <person name="Zhou B.C."/>
            <person name="Zhang Y.Z."/>
        </authorList>
    </citation>
    <scope>NUCLEOTIDE SEQUENCE [LARGE SCALE GENOMIC DNA]</scope>
    <source>
        <strain evidence="1 2">NO2</strain>
    </source>
</reference>
<dbReference type="Proteomes" id="UP000008372">
    <property type="component" value="Unassembled WGS sequence"/>
</dbReference>
<evidence type="ECO:0000313" key="1">
    <source>
        <dbReference type="EMBL" id="GAC04058.1"/>
    </source>
</evidence>
<evidence type="ECO:0008006" key="3">
    <source>
        <dbReference type="Google" id="ProtNLM"/>
    </source>
</evidence>
<protein>
    <recommendedName>
        <fullName evidence="3">Lipoprotein</fullName>
    </recommendedName>
</protein>
<dbReference type="PROSITE" id="PS51257">
    <property type="entry name" value="PROKAR_LIPOPROTEIN"/>
    <property type="match status" value="1"/>
</dbReference>
<gene>
    <name evidence="1" type="ORF">GAGA_1200</name>
</gene>
<sequence>MKYIIALSFVLALVSGCKSTEKLTPVSQIKPGVAKEGTLANAKLISDAKAGLENVFGSKIKDSELLKFVIQQPVGEAGSRRFAPNFSQLKSYPRLGRYMFTRN</sequence>
<keyword evidence="2" id="KW-1185">Reference proteome</keyword>
<organism evidence="1 2">
    <name type="scientific">Paraglaciecola agarilytica NO2</name>
    <dbReference type="NCBI Taxonomy" id="1125747"/>
    <lineage>
        <taxon>Bacteria</taxon>
        <taxon>Pseudomonadati</taxon>
        <taxon>Pseudomonadota</taxon>
        <taxon>Gammaproteobacteria</taxon>
        <taxon>Alteromonadales</taxon>
        <taxon>Alteromonadaceae</taxon>
        <taxon>Paraglaciecola</taxon>
    </lineage>
</organism>
<comment type="caution">
    <text evidence="1">The sequence shown here is derived from an EMBL/GenBank/DDBJ whole genome shotgun (WGS) entry which is preliminary data.</text>
</comment>
<name>A0ABQ0I3Z7_9ALTE</name>
<dbReference type="RefSeq" id="WP_008302837.1">
    <property type="nucleotide sequence ID" value="NZ_BAEK01000020.1"/>
</dbReference>